<accession>A0A9X4KYC6</accession>
<keyword evidence="3 5" id="KW-0413">Isomerase</keyword>
<dbReference type="AlphaFoldDB" id="A0A9X4KYC6"/>
<dbReference type="SUPFAM" id="SSF55174">
    <property type="entry name" value="Alpha-L RNA-binding motif"/>
    <property type="match status" value="1"/>
</dbReference>
<comment type="caution">
    <text evidence="7">The sequence shown here is derived from an EMBL/GenBank/DDBJ whole genome shotgun (WGS) entry which is preliminary data.</text>
</comment>
<dbReference type="InterPro" id="IPR020094">
    <property type="entry name" value="TruA/RsuA/RluB/E/F_N"/>
</dbReference>
<dbReference type="GO" id="GO:0000455">
    <property type="term" value="P:enzyme-directed rRNA pseudouridine synthesis"/>
    <property type="evidence" value="ECO:0007669"/>
    <property type="project" value="UniProtKB-ARBA"/>
</dbReference>
<sequence length="303" mass="33229">MKTKMRLDKMLGNLGYGTRSGLKSLVRQGAVTVNGIRVKDPGMQIDPHADEVALEGERIVYRDTVYVMLHKPAGFVSATEDNRERTVLELLPEALRVFSPFPVGRLDKDTEGLLLLTNDGKLSHDLLSPRKHVPKTYQALVAGLVGSADIATFATGVTLDDGYVTLPAALRVEGSASGGTTDGAEAAEHAGVEATREVPAFSMAKAVERLDTFPALRANRTNWREAVDAGETLSWIELTIAEGKYHQVKRMFEAVGKKVLYLRRSEMGPLPLDESLAPGEWRELTEDELETLRSSKKTEDRAQ</sequence>
<dbReference type="InterPro" id="IPR050343">
    <property type="entry name" value="RsuA_PseudoU_synthase"/>
</dbReference>
<evidence type="ECO:0000256" key="1">
    <source>
        <dbReference type="ARBA" id="ARBA00008348"/>
    </source>
</evidence>
<dbReference type="SMART" id="SM00363">
    <property type="entry name" value="S4"/>
    <property type="match status" value="1"/>
</dbReference>
<evidence type="ECO:0000313" key="8">
    <source>
        <dbReference type="Proteomes" id="UP001153404"/>
    </source>
</evidence>
<keyword evidence="2 4" id="KW-0694">RNA-binding</keyword>
<dbReference type="GO" id="GO:0003723">
    <property type="term" value="F:RNA binding"/>
    <property type="evidence" value="ECO:0007669"/>
    <property type="project" value="UniProtKB-KW"/>
</dbReference>
<dbReference type="SUPFAM" id="SSF55120">
    <property type="entry name" value="Pseudouridine synthase"/>
    <property type="match status" value="1"/>
</dbReference>
<dbReference type="InterPro" id="IPR042092">
    <property type="entry name" value="PsdUridine_s_RsuA/RluB/E/F_cat"/>
</dbReference>
<dbReference type="PROSITE" id="PS50889">
    <property type="entry name" value="S4"/>
    <property type="match status" value="1"/>
</dbReference>
<evidence type="ECO:0000256" key="3">
    <source>
        <dbReference type="ARBA" id="ARBA00023235"/>
    </source>
</evidence>
<evidence type="ECO:0000256" key="2">
    <source>
        <dbReference type="ARBA" id="ARBA00022884"/>
    </source>
</evidence>
<name>A0A9X4KYC6_9BACL</name>
<comment type="similarity">
    <text evidence="1 5">Belongs to the pseudouridine synthase RsuA family.</text>
</comment>
<protein>
    <recommendedName>
        <fullName evidence="5">Pseudouridine synthase</fullName>
        <ecNumber evidence="5">5.4.99.-</ecNumber>
    </recommendedName>
</protein>
<dbReference type="InterPro" id="IPR006145">
    <property type="entry name" value="PsdUridine_synth_RsuA/RluA"/>
</dbReference>
<dbReference type="CDD" id="cd02553">
    <property type="entry name" value="PseudoU_synth_RsuA"/>
    <property type="match status" value="1"/>
</dbReference>
<dbReference type="Proteomes" id="UP001153404">
    <property type="component" value="Unassembled WGS sequence"/>
</dbReference>
<dbReference type="Gene3D" id="3.10.290.10">
    <property type="entry name" value="RNA-binding S4 domain"/>
    <property type="match status" value="1"/>
</dbReference>
<dbReference type="InterPro" id="IPR020103">
    <property type="entry name" value="PsdUridine_synth_cat_dom_sf"/>
</dbReference>
<dbReference type="GO" id="GO:0120159">
    <property type="term" value="F:rRNA pseudouridine synthase activity"/>
    <property type="evidence" value="ECO:0007669"/>
    <property type="project" value="UniProtKB-ARBA"/>
</dbReference>
<dbReference type="InterPro" id="IPR000748">
    <property type="entry name" value="PsdUridine_synth_RsuA/RluB/E/F"/>
</dbReference>
<dbReference type="EMBL" id="JAPDIA010000008">
    <property type="protein sequence ID" value="MDG0813619.1"/>
    <property type="molecule type" value="Genomic_DNA"/>
</dbReference>
<feature type="domain" description="RNA-binding S4" evidence="6">
    <location>
        <begin position="5"/>
        <end position="65"/>
    </location>
</feature>
<dbReference type="Pfam" id="PF01479">
    <property type="entry name" value="S4"/>
    <property type="match status" value="1"/>
</dbReference>
<evidence type="ECO:0000259" key="6">
    <source>
        <dbReference type="SMART" id="SM00363"/>
    </source>
</evidence>
<dbReference type="PANTHER" id="PTHR47683:SF4">
    <property type="entry name" value="PSEUDOURIDINE SYNTHASE"/>
    <property type="match status" value="1"/>
</dbReference>
<dbReference type="RefSeq" id="WP_277537678.1">
    <property type="nucleotide sequence ID" value="NZ_JAPDIA010000008.1"/>
</dbReference>
<dbReference type="PANTHER" id="PTHR47683">
    <property type="entry name" value="PSEUDOURIDINE SYNTHASE FAMILY PROTEIN-RELATED"/>
    <property type="match status" value="1"/>
</dbReference>
<dbReference type="InterPro" id="IPR018496">
    <property type="entry name" value="PsdUridine_synth_RsuA/RluB_CS"/>
</dbReference>
<gene>
    <name evidence="7" type="ORF">OMP40_33245</name>
</gene>
<evidence type="ECO:0000256" key="4">
    <source>
        <dbReference type="PROSITE-ProRule" id="PRU00182"/>
    </source>
</evidence>
<dbReference type="Pfam" id="PF00849">
    <property type="entry name" value="PseudoU_synth_2"/>
    <property type="match status" value="1"/>
</dbReference>
<evidence type="ECO:0000256" key="5">
    <source>
        <dbReference type="RuleBase" id="RU003887"/>
    </source>
</evidence>
<proteinExistence type="inferred from homology"/>
<dbReference type="PROSITE" id="PS01149">
    <property type="entry name" value="PSI_RSU"/>
    <property type="match status" value="1"/>
</dbReference>
<dbReference type="Gene3D" id="3.30.70.1560">
    <property type="entry name" value="Alpha-L RNA-binding motif"/>
    <property type="match status" value="1"/>
</dbReference>
<reference evidence="7" key="1">
    <citation type="submission" date="2022-10" db="EMBL/GenBank/DDBJ databases">
        <title>Comparative genomic analysis of Cohnella hashimotonis sp. nov., isolated from the International Space Station.</title>
        <authorList>
            <person name="Simpson A."/>
            <person name="Venkateswaran K."/>
        </authorList>
    </citation>
    <scope>NUCLEOTIDE SEQUENCE</scope>
    <source>
        <strain evidence="7">DSM 28161</strain>
    </source>
</reference>
<dbReference type="InterPro" id="IPR036986">
    <property type="entry name" value="S4_RNA-bd_sf"/>
</dbReference>
<dbReference type="EC" id="5.4.99.-" evidence="5"/>
<dbReference type="CDD" id="cd00165">
    <property type="entry name" value="S4"/>
    <property type="match status" value="1"/>
</dbReference>
<dbReference type="NCBIfam" id="TIGR00093">
    <property type="entry name" value="pseudouridine synthase"/>
    <property type="match status" value="1"/>
</dbReference>
<keyword evidence="8" id="KW-1185">Reference proteome</keyword>
<organism evidence="7 8">
    <name type="scientific">Cohnella rhizosphaerae</name>
    <dbReference type="NCBI Taxonomy" id="1457232"/>
    <lineage>
        <taxon>Bacteria</taxon>
        <taxon>Bacillati</taxon>
        <taxon>Bacillota</taxon>
        <taxon>Bacilli</taxon>
        <taxon>Bacillales</taxon>
        <taxon>Paenibacillaceae</taxon>
        <taxon>Cohnella</taxon>
    </lineage>
</organism>
<dbReference type="InterPro" id="IPR002942">
    <property type="entry name" value="S4_RNA-bd"/>
</dbReference>
<dbReference type="Gene3D" id="3.30.70.580">
    <property type="entry name" value="Pseudouridine synthase I, catalytic domain, N-terminal subdomain"/>
    <property type="match status" value="1"/>
</dbReference>
<evidence type="ECO:0000313" key="7">
    <source>
        <dbReference type="EMBL" id="MDG0813619.1"/>
    </source>
</evidence>